<dbReference type="Pfam" id="PF00534">
    <property type="entry name" value="Glycos_transf_1"/>
    <property type="match status" value="1"/>
</dbReference>
<dbReference type="SUPFAM" id="SSF53756">
    <property type="entry name" value="UDP-Glycosyltransferase/glycogen phosphorylase"/>
    <property type="match status" value="1"/>
</dbReference>
<dbReference type="InterPro" id="IPR028098">
    <property type="entry name" value="Glyco_trans_4-like_N"/>
</dbReference>
<reference evidence="3 4" key="1">
    <citation type="submission" date="2017-09" db="EMBL/GenBank/DDBJ databases">
        <title>Depth-based differentiation of microbial function through sediment-hosted aquifers and enrichment of novel symbionts in the deep terrestrial subsurface.</title>
        <authorList>
            <person name="Probst A.J."/>
            <person name="Ladd B."/>
            <person name="Jarett J.K."/>
            <person name="Geller-Mcgrath D.E."/>
            <person name="Sieber C.M."/>
            <person name="Emerson J.B."/>
            <person name="Anantharaman K."/>
            <person name="Thomas B.C."/>
            <person name="Malmstrom R."/>
            <person name="Stieglmeier M."/>
            <person name="Klingl A."/>
            <person name="Woyke T."/>
            <person name="Ryan C.M."/>
            <person name="Banfield J.F."/>
        </authorList>
    </citation>
    <scope>NUCLEOTIDE SEQUENCE [LARGE SCALE GENOMIC DNA]</scope>
    <source>
        <strain evidence="3">CG23_combo_of_CG06-09_8_20_14_all_49_15</strain>
    </source>
</reference>
<dbReference type="InterPro" id="IPR050194">
    <property type="entry name" value="Glycosyltransferase_grp1"/>
</dbReference>
<dbReference type="PANTHER" id="PTHR45947">
    <property type="entry name" value="SULFOQUINOVOSYL TRANSFERASE SQD2"/>
    <property type="match status" value="1"/>
</dbReference>
<dbReference type="InterPro" id="IPR001296">
    <property type="entry name" value="Glyco_trans_1"/>
</dbReference>
<evidence type="ECO:0000313" key="4">
    <source>
        <dbReference type="Proteomes" id="UP000230729"/>
    </source>
</evidence>
<gene>
    <name evidence="3" type="ORF">COX22_02335</name>
</gene>
<evidence type="ECO:0008006" key="5">
    <source>
        <dbReference type="Google" id="ProtNLM"/>
    </source>
</evidence>
<dbReference type="AlphaFoldDB" id="A0A2G9ZL09"/>
<name>A0A2G9ZL09_9BACT</name>
<dbReference type="GO" id="GO:0016757">
    <property type="term" value="F:glycosyltransferase activity"/>
    <property type="evidence" value="ECO:0007669"/>
    <property type="project" value="InterPro"/>
</dbReference>
<evidence type="ECO:0000259" key="2">
    <source>
        <dbReference type="Pfam" id="PF13439"/>
    </source>
</evidence>
<evidence type="ECO:0000313" key="3">
    <source>
        <dbReference type="EMBL" id="PIP33834.1"/>
    </source>
</evidence>
<dbReference type="Gene3D" id="3.40.50.2000">
    <property type="entry name" value="Glycogen Phosphorylase B"/>
    <property type="match status" value="2"/>
</dbReference>
<sequence>MEKRRKVLIATGIYPPDIGGPATYARNLSTELVRLGWEVLILTYGDDNQETGVTEETEKKIIKVSRRQDKLSRYGKYFLAAWRLAKKSDIIYALDPLSAGLPAGLAARLRGCPAVLRLGGDWLWEKAVEAGRTVLPLAAYYEHRDDWPQTEKWRAFLLRVALKFFKLIIFSTAWQRDIYTNYFGLKKEKTAIIANPCHVAGPARLAPFKKEVVFAGRLLKLKNLARLLTAWQTLDTQDTILAIYGEGPERSNLQKMIAEQKLEKRVLLQPAVRTKELLAIIARSLFVVIPSLSEISPNLALESLAAGKAVLLTQENGLEPEIKNLAVLYNPLDVNDLKDKIACLLDKQKRAAIENKIKSGLLEKRSWRDVAAEHQVYFARIT</sequence>
<protein>
    <recommendedName>
        <fullName evidence="5">Glycosyltransferase subfamily 4-like N-terminal domain-containing protein</fullName>
    </recommendedName>
</protein>
<dbReference type="CDD" id="cd03801">
    <property type="entry name" value="GT4_PimA-like"/>
    <property type="match status" value="1"/>
</dbReference>
<dbReference type="PANTHER" id="PTHR45947:SF3">
    <property type="entry name" value="SULFOQUINOVOSYL TRANSFERASE SQD2"/>
    <property type="match status" value="1"/>
</dbReference>
<proteinExistence type="predicted"/>
<feature type="domain" description="Glycosyl transferase family 1" evidence="1">
    <location>
        <begin position="209"/>
        <end position="352"/>
    </location>
</feature>
<organism evidence="3 4">
    <name type="scientific">Candidatus Falkowbacteria bacterium CG23_combo_of_CG06-09_8_20_14_all_49_15</name>
    <dbReference type="NCBI Taxonomy" id="1974572"/>
    <lineage>
        <taxon>Bacteria</taxon>
        <taxon>Candidatus Falkowiibacteriota</taxon>
    </lineage>
</organism>
<dbReference type="Proteomes" id="UP000230729">
    <property type="component" value="Unassembled WGS sequence"/>
</dbReference>
<dbReference type="EMBL" id="PCSD01000047">
    <property type="protein sequence ID" value="PIP33834.1"/>
    <property type="molecule type" value="Genomic_DNA"/>
</dbReference>
<evidence type="ECO:0000259" key="1">
    <source>
        <dbReference type="Pfam" id="PF00534"/>
    </source>
</evidence>
<accession>A0A2G9ZL09</accession>
<feature type="domain" description="Glycosyltransferase subfamily 4-like N-terminal" evidence="2">
    <location>
        <begin position="18"/>
        <end position="196"/>
    </location>
</feature>
<comment type="caution">
    <text evidence="3">The sequence shown here is derived from an EMBL/GenBank/DDBJ whole genome shotgun (WGS) entry which is preliminary data.</text>
</comment>
<dbReference type="Pfam" id="PF13439">
    <property type="entry name" value="Glyco_transf_4"/>
    <property type="match status" value="1"/>
</dbReference>